<name>A0A2P6TVX8_CHLSO</name>
<dbReference type="EMBL" id="LHPG02000005">
    <property type="protein sequence ID" value="PRW58214.1"/>
    <property type="molecule type" value="Genomic_DNA"/>
</dbReference>
<dbReference type="GO" id="GO:0005736">
    <property type="term" value="C:RNA polymerase I complex"/>
    <property type="evidence" value="ECO:0007669"/>
    <property type="project" value="TreeGrafter"/>
</dbReference>
<sequence>MSKAQLLEDIFEVLEKDPDGKKFDKVSRIKARSDLYEMDLTLDVNTDVYPVEVGEKLVICLASTLNLDGTPSSATFDASFASGRRTLMDNFEYVMHGKVFKFKDNSSSGQLKADVYVSYGGLLMQLTGDPKRLEDLDIDQNIYLLMRKAERRAIIARNQKRLAALGLLDNPLSAATEERRRREREERWRQEEARRQAVLAGEAPATEPQRRSRRLGGAEPELPILKELPSCARRRSDCEAAEAATPWPQLRQPLPLLGSRSFIEQARHDLLLLDDDDELLGSRRAQQAQQHQQQQKKKKQKRRRLSEGVLRLRMDNHNAMRIQTMSHRALRTRIQRIRNIDKMRSFIRVLNRFKMDNLAAEARVALRRLD</sequence>
<evidence type="ECO:0000256" key="1">
    <source>
        <dbReference type="ARBA" id="ARBA00004123"/>
    </source>
</evidence>
<evidence type="ECO:0000313" key="5">
    <source>
        <dbReference type="EMBL" id="PRW58214.1"/>
    </source>
</evidence>
<dbReference type="PANTHER" id="PTHR10917">
    <property type="entry name" value="DNA-DIRECTED RNA POLYMERASES I, II, AND III SUBUNIT RPABC3"/>
    <property type="match status" value="1"/>
</dbReference>
<keyword evidence="6" id="KW-1185">Reference proteome</keyword>
<protein>
    <submittedName>
        <fullName evidence="5">DNA-directed RNA polymerases II and V subunit 8A-like</fullName>
    </submittedName>
</protein>
<organism evidence="5 6">
    <name type="scientific">Chlorella sorokiniana</name>
    <name type="common">Freshwater green alga</name>
    <dbReference type="NCBI Taxonomy" id="3076"/>
    <lineage>
        <taxon>Eukaryota</taxon>
        <taxon>Viridiplantae</taxon>
        <taxon>Chlorophyta</taxon>
        <taxon>core chlorophytes</taxon>
        <taxon>Trebouxiophyceae</taxon>
        <taxon>Chlorellales</taxon>
        <taxon>Chlorellaceae</taxon>
        <taxon>Chlorella clade</taxon>
        <taxon>Chlorella</taxon>
    </lineage>
</organism>
<dbReference type="OrthoDB" id="20018at2759"/>
<dbReference type="GO" id="GO:0005666">
    <property type="term" value="C:RNA polymerase III complex"/>
    <property type="evidence" value="ECO:0007669"/>
    <property type="project" value="TreeGrafter"/>
</dbReference>
<feature type="region of interest" description="Disordered" evidence="4">
    <location>
        <begin position="284"/>
        <end position="307"/>
    </location>
</feature>
<comment type="subcellular location">
    <subcellularLocation>
        <location evidence="1">Nucleus</location>
    </subcellularLocation>
</comment>
<dbReference type="InterPro" id="IPR005570">
    <property type="entry name" value="RPABC3"/>
</dbReference>
<proteinExistence type="inferred from homology"/>
<comment type="caution">
    <text evidence="5">The sequence shown here is derived from an EMBL/GenBank/DDBJ whole genome shotgun (WGS) entry which is preliminary data.</text>
</comment>
<dbReference type="SUPFAM" id="SSF50249">
    <property type="entry name" value="Nucleic acid-binding proteins"/>
    <property type="match status" value="1"/>
</dbReference>
<gene>
    <name evidence="5" type="ORF">C2E21_3149</name>
</gene>
<dbReference type="Proteomes" id="UP000239899">
    <property type="component" value="Unassembled WGS sequence"/>
</dbReference>
<accession>A0A2P6TVX8</accession>
<evidence type="ECO:0000313" key="6">
    <source>
        <dbReference type="Proteomes" id="UP000239899"/>
    </source>
</evidence>
<dbReference type="STRING" id="3076.A0A2P6TVX8"/>
<feature type="compositionally biased region" description="Basic residues" evidence="4">
    <location>
        <begin position="294"/>
        <end position="304"/>
    </location>
</feature>
<dbReference type="GO" id="GO:0003899">
    <property type="term" value="F:DNA-directed RNA polymerase activity"/>
    <property type="evidence" value="ECO:0007669"/>
    <property type="project" value="InterPro"/>
</dbReference>
<dbReference type="Pfam" id="PF03870">
    <property type="entry name" value="RNA_pol_Rpb8"/>
    <property type="match status" value="1"/>
</dbReference>
<comment type="similarity">
    <text evidence="2">Belongs to the eukaryotic RPB8 RNA polymerase subunit family.</text>
</comment>
<evidence type="ECO:0000256" key="4">
    <source>
        <dbReference type="SAM" id="MobiDB-lite"/>
    </source>
</evidence>
<feature type="compositionally biased region" description="Basic and acidic residues" evidence="4">
    <location>
        <begin position="176"/>
        <end position="195"/>
    </location>
</feature>
<evidence type="ECO:0000256" key="2">
    <source>
        <dbReference type="ARBA" id="ARBA00008912"/>
    </source>
</evidence>
<dbReference type="SMART" id="SM00658">
    <property type="entry name" value="RPOL8c"/>
    <property type="match status" value="1"/>
</dbReference>
<dbReference type="PANTHER" id="PTHR10917:SF0">
    <property type="entry name" value="DNA-DIRECTED RNA POLYMERASES I, II, AND III SUBUNIT RPABC3"/>
    <property type="match status" value="1"/>
</dbReference>
<dbReference type="Gene3D" id="2.40.50.140">
    <property type="entry name" value="Nucleic acid-binding proteins"/>
    <property type="match status" value="1"/>
</dbReference>
<dbReference type="GO" id="GO:0006351">
    <property type="term" value="P:DNA-templated transcription"/>
    <property type="evidence" value="ECO:0007669"/>
    <property type="project" value="InterPro"/>
</dbReference>
<dbReference type="AlphaFoldDB" id="A0A2P6TVX8"/>
<feature type="region of interest" description="Disordered" evidence="4">
    <location>
        <begin position="175"/>
        <end position="222"/>
    </location>
</feature>
<keyword evidence="3" id="KW-0539">Nucleus</keyword>
<dbReference type="InterPro" id="IPR012340">
    <property type="entry name" value="NA-bd_OB-fold"/>
</dbReference>
<evidence type="ECO:0000256" key="3">
    <source>
        <dbReference type="ARBA" id="ARBA00023242"/>
    </source>
</evidence>
<dbReference type="GO" id="GO:0005665">
    <property type="term" value="C:RNA polymerase II, core complex"/>
    <property type="evidence" value="ECO:0007669"/>
    <property type="project" value="TreeGrafter"/>
</dbReference>
<reference evidence="5 6" key="1">
    <citation type="journal article" date="2018" name="Plant J.">
        <title>Genome sequences of Chlorella sorokiniana UTEX 1602 and Micractinium conductrix SAG 241.80: implications to maltose excretion by a green alga.</title>
        <authorList>
            <person name="Arriola M.B."/>
            <person name="Velmurugan N."/>
            <person name="Zhang Y."/>
            <person name="Plunkett M.H."/>
            <person name="Hondzo H."/>
            <person name="Barney B.M."/>
        </authorList>
    </citation>
    <scope>NUCLEOTIDE SEQUENCE [LARGE SCALE GENOMIC DNA]</scope>
    <source>
        <strain evidence="6">UTEX 1602</strain>
    </source>
</reference>
<feature type="compositionally biased region" description="Low complexity" evidence="4">
    <location>
        <begin position="284"/>
        <end position="293"/>
    </location>
</feature>